<name>A0ACC0JCL2_CHOFU</name>
<proteinExistence type="predicted"/>
<organism evidence="1 2">
    <name type="scientific">Choristoneura fumiferana</name>
    <name type="common">Spruce budworm moth</name>
    <name type="synonym">Archips fumiferana</name>
    <dbReference type="NCBI Taxonomy" id="7141"/>
    <lineage>
        <taxon>Eukaryota</taxon>
        <taxon>Metazoa</taxon>
        <taxon>Ecdysozoa</taxon>
        <taxon>Arthropoda</taxon>
        <taxon>Hexapoda</taxon>
        <taxon>Insecta</taxon>
        <taxon>Pterygota</taxon>
        <taxon>Neoptera</taxon>
        <taxon>Endopterygota</taxon>
        <taxon>Lepidoptera</taxon>
        <taxon>Glossata</taxon>
        <taxon>Ditrysia</taxon>
        <taxon>Tortricoidea</taxon>
        <taxon>Tortricidae</taxon>
        <taxon>Tortricinae</taxon>
        <taxon>Choristoneura</taxon>
    </lineage>
</organism>
<reference evidence="1 2" key="1">
    <citation type="journal article" date="2022" name="Genome Biol. Evol.">
        <title>The Spruce Budworm Genome: Reconstructing the Evolutionary History of Antifreeze Proteins.</title>
        <authorList>
            <person name="Beliveau C."/>
            <person name="Gagne P."/>
            <person name="Picq S."/>
            <person name="Vernygora O."/>
            <person name="Keeling C.I."/>
            <person name="Pinkney K."/>
            <person name="Doucet D."/>
            <person name="Wen F."/>
            <person name="Johnston J.S."/>
            <person name="Maaroufi H."/>
            <person name="Boyle B."/>
            <person name="Laroche J."/>
            <person name="Dewar K."/>
            <person name="Juretic N."/>
            <person name="Blackburn G."/>
            <person name="Nisole A."/>
            <person name="Brunet B."/>
            <person name="Brandao M."/>
            <person name="Lumley L."/>
            <person name="Duan J."/>
            <person name="Quan G."/>
            <person name="Lucarotti C.J."/>
            <person name="Roe A.D."/>
            <person name="Sperling F.A.H."/>
            <person name="Levesque R.C."/>
            <person name="Cusson M."/>
        </authorList>
    </citation>
    <scope>NUCLEOTIDE SEQUENCE [LARGE SCALE GENOMIC DNA]</scope>
    <source>
        <strain evidence="1">Glfc:IPQL:Cfum</strain>
    </source>
</reference>
<protein>
    <submittedName>
        <fullName evidence="1">Uncharacterized protein</fullName>
    </submittedName>
</protein>
<gene>
    <name evidence="1" type="ORF">MSG28_009813</name>
</gene>
<keyword evidence="2" id="KW-1185">Reference proteome</keyword>
<comment type="caution">
    <text evidence="1">The sequence shown here is derived from an EMBL/GenBank/DDBJ whole genome shotgun (WGS) entry which is preliminary data.</text>
</comment>
<evidence type="ECO:0000313" key="1">
    <source>
        <dbReference type="EMBL" id="KAI8421881.1"/>
    </source>
</evidence>
<dbReference type="Proteomes" id="UP001064048">
    <property type="component" value="Chromosome 16"/>
</dbReference>
<evidence type="ECO:0000313" key="2">
    <source>
        <dbReference type="Proteomes" id="UP001064048"/>
    </source>
</evidence>
<accession>A0ACC0JCL2</accession>
<sequence length="537" mass="60968">MTAKQPKSRQDYNNLNTKMSALPEGSRITFRHTKPNPLFSTWLQELFEEAVEKKSNFESVLKEALTSLSKYPLPLQSGAECAILKGFDKKICAYLDKRLEVYNYNKNLLTNDPSGSDTETYDLDLDSPQRNDSGLHCSPNYNPGHCNDSQSSSKTDLSTENQENVDLQNNLNNPEPSASKASNRKSKALKKEELIEKAQKHSEESFTRRKPDSFYTAWSNMTRLVTKGLRNVPDIQLELDRPGTSEMRESPMPEVSCLDVLVVEMPAGSFDVILLIDKCETSGPSKKNDPTVVQFNKYPDLKHEYRSLKVGDFMWVAQHKTKTDQEIVLPYVVERKRMDDLGASIKDGRFHEQKFRLRKSGLENVIYLVENYGGNKHVGLPIQSLMQALQNTRVQDNFKVHETDSLKNSARFLAIMTKRLTTEYKDKNLTGYSRESKGGELMTFSFVNSASRKTKPLTVTETFIKLLLQLKGVSVEKALAITECYKTPRSLIEAYEECDKKEGEFLLANLKYGDLNRNVGPTVSKSVYHLFSNTNLA</sequence>
<dbReference type="EMBL" id="CM046116">
    <property type="protein sequence ID" value="KAI8421881.1"/>
    <property type="molecule type" value="Genomic_DNA"/>
</dbReference>